<evidence type="ECO:0000256" key="2">
    <source>
        <dbReference type="PIRSR" id="PIRSR605754-1"/>
    </source>
</evidence>
<proteinExistence type="predicted"/>
<dbReference type="SUPFAM" id="SSF63817">
    <property type="entry name" value="Sortase"/>
    <property type="match status" value="1"/>
</dbReference>
<gene>
    <name evidence="4" type="ORF">SAMN05661091_0962</name>
</gene>
<dbReference type="RefSeq" id="WP_208917993.1">
    <property type="nucleotide sequence ID" value="NZ_LT840184.1"/>
</dbReference>
<dbReference type="EMBL" id="LT840184">
    <property type="protein sequence ID" value="SMF73417.1"/>
    <property type="molecule type" value="Genomic_DNA"/>
</dbReference>
<feature type="compositionally biased region" description="Polar residues" evidence="3">
    <location>
        <begin position="48"/>
        <end position="61"/>
    </location>
</feature>
<dbReference type="AlphaFoldDB" id="A0A1X7GSP9"/>
<evidence type="ECO:0000313" key="5">
    <source>
        <dbReference type="Proteomes" id="UP000192940"/>
    </source>
</evidence>
<feature type="active site" description="Proton donor/acceptor" evidence="2">
    <location>
        <position position="143"/>
    </location>
</feature>
<feature type="compositionally biased region" description="Low complexity" evidence="3">
    <location>
        <begin position="62"/>
        <end position="72"/>
    </location>
</feature>
<feature type="active site" description="Acyl-thioester intermediate" evidence="2">
    <location>
        <position position="205"/>
    </location>
</feature>
<dbReference type="GO" id="GO:0016787">
    <property type="term" value="F:hydrolase activity"/>
    <property type="evidence" value="ECO:0007669"/>
    <property type="project" value="UniProtKB-KW"/>
</dbReference>
<feature type="region of interest" description="Disordered" evidence="3">
    <location>
        <begin position="48"/>
        <end position="90"/>
    </location>
</feature>
<evidence type="ECO:0000256" key="3">
    <source>
        <dbReference type="SAM" id="MobiDB-lite"/>
    </source>
</evidence>
<evidence type="ECO:0000256" key="1">
    <source>
        <dbReference type="ARBA" id="ARBA00022801"/>
    </source>
</evidence>
<dbReference type="Pfam" id="PF04203">
    <property type="entry name" value="Sortase"/>
    <property type="match status" value="1"/>
</dbReference>
<keyword evidence="5" id="KW-1185">Reference proteome</keyword>
<evidence type="ECO:0000313" key="4">
    <source>
        <dbReference type="EMBL" id="SMF73417.1"/>
    </source>
</evidence>
<dbReference type="NCBIfam" id="TIGR01076">
    <property type="entry name" value="sortase_fam"/>
    <property type="match status" value="1"/>
</dbReference>
<dbReference type="Gene3D" id="2.40.260.10">
    <property type="entry name" value="Sortase"/>
    <property type="match status" value="1"/>
</dbReference>
<sequence>MKIKITAVLLIVFGIFILFYPTLAEKYHDNQQEKIVREWQNSMQNISNGDESVEESQQSRISVSNTSAANESESSEEDSESKENASSKLSSYPNAEGILTIEKIDLLQPILHGATQKNLNTTVASVENTGRAGEIGNYAVAGHRNRTYGRNFNRLDEIEKGDKIQVNNGEELYEYTVTEKLYVKPEEVWVLDPNGKDKEITLITCHPMVNPTHRIIVKGKIEG</sequence>
<keyword evidence="1" id="KW-0378">Hydrolase</keyword>
<dbReference type="CDD" id="cd06166">
    <property type="entry name" value="Sortase_D_2"/>
    <property type="match status" value="1"/>
</dbReference>
<dbReference type="InterPro" id="IPR005754">
    <property type="entry name" value="Sortase"/>
</dbReference>
<reference evidence="4 5" key="1">
    <citation type="submission" date="2017-04" db="EMBL/GenBank/DDBJ databases">
        <authorList>
            <person name="Afonso C.L."/>
            <person name="Miller P.J."/>
            <person name="Scott M.A."/>
            <person name="Spackman E."/>
            <person name="Goraichik I."/>
            <person name="Dimitrov K.M."/>
            <person name="Suarez D.L."/>
            <person name="Swayne D.E."/>
        </authorList>
    </citation>
    <scope>NUCLEOTIDE SEQUENCE [LARGE SCALE GENOMIC DNA]</scope>
    <source>
        <strain evidence="4 5">N3/975</strain>
    </source>
</reference>
<organism evidence="4 5">
    <name type="scientific">Paenibacillus uliginis N3/975</name>
    <dbReference type="NCBI Taxonomy" id="1313296"/>
    <lineage>
        <taxon>Bacteria</taxon>
        <taxon>Bacillati</taxon>
        <taxon>Bacillota</taxon>
        <taxon>Bacilli</taxon>
        <taxon>Bacillales</taxon>
        <taxon>Paenibacillaceae</taxon>
        <taxon>Paenibacillus</taxon>
    </lineage>
</organism>
<dbReference type="STRING" id="1313296.SAMN05661091_0962"/>
<dbReference type="Proteomes" id="UP000192940">
    <property type="component" value="Chromosome I"/>
</dbReference>
<dbReference type="InterPro" id="IPR023365">
    <property type="entry name" value="Sortase_dom-sf"/>
</dbReference>
<dbReference type="InterPro" id="IPR042000">
    <property type="entry name" value="Sortase_D_2"/>
</dbReference>
<name>A0A1X7GSP9_9BACL</name>
<accession>A0A1X7GSP9</accession>
<protein>
    <submittedName>
        <fullName evidence="4">Sortase A</fullName>
    </submittedName>
</protein>